<dbReference type="GO" id="GO:0008173">
    <property type="term" value="F:RNA methyltransferase activity"/>
    <property type="evidence" value="ECO:0007669"/>
    <property type="project" value="InterPro"/>
</dbReference>
<name>A0A7Y0E0W6_9PROT</name>
<keyword evidence="1 4" id="KW-0489">Methyltransferase</keyword>
<dbReference type="GO" id="GO:0032259">
    <property type="term" value="P:methylation"/>
    <property type="evidence" value="ECO:0007669"/>
    <property type="project" value="UniProtKB-KW"/>
</dbReference>
<dbReference type="PANTHER" id="PTHR43191:SF2">
    <property type="entry name" value="RRNA METHYLTRANSFERASE 3, MITOCHONDRIAL"/>
    <property type="match status" value="1"/>
</dbReference>
<dbReference type="Pfam" id="PF00588">
    <property type="entry name" value="SpoU_methylase"/>
    <property type="match status" value="1"/>
</dbReference>
<evidence type="ECO:0000313" key="5">
    <source>
        <dbReference type="Proteomes" id="UP000539372"/>
    </source>
</evidence>
<dbReference type="CDD" id="cd18098">
    <property type="entry name" value="SpoU-like"/>
    <property type="match status" value="1"/>
</dbReference>
<dbReference type="SUPFAM" id="SSF75217">
    <property type="entry name" value="alpha/beta knot"/>
    <property type="match status" value="1"/>
</dbReference>
<dbReference type="Proteomes" id="UP000539372">
    <property type="component" value="Unassembled WGS sequence"/>
</dbReference>
<proteinExistence type="predicted"/>
<dbReference type="AlphaFoldDB" id="A0A7Y0E0W6"/>
<comment type="caution">
    <text evidence="4">The sequence shown here is derived from an EMBL/GenBank/DDBJ whole genome shotgun (WGS) entry which is preliminary data.</text>
</comment>
<protein>
    <submittedName>
        <fullName evidence="4">RNA methyltransferase</fullName>
    </submittedName>
</protein>
<keyword evidence="5" id="KW-1185">Reference proteome</keyword>
<sequence length="192" mass="20943">MQSRGYFGLGVEGISKPMNAGTLMRTAHAFGASFVFAVSPYVDIRGIRKSDTSGTADQVPYYEWATVDDIALPRGCQIVGIELVEESIEMPSFRHPDRAAYILGPERGSLSPEMLARCDHVVKIPISFCVNVGIAGAIALYDRMISRGRFAERPVSAGGPVAPRKAHVHGEQVFRTKKTVKKATPRRVQAPE</sequence>
<dbReference type="GO" id="GO:0006396">
    <property type="term" value="P:RNA processing"/>
    <property type="evidence" value="ECO:0007669"/>
    <property type="project" value="InterPro"/>
</dbReference>
<dbReference type="InterPro" id="IPR001537">
    <property type="entry name" value="SpoU_MeTrfase"/>
</dbReference>
<dbReference type="InterPro" id="IPR051259">
    <property type="entry name" value="rRNA_Methyltransferase"/>
</dbReference>
<reference evidence="4 5" key="1">
    <citation type="submission" date="2020-04" db="EMBL/GenBank/DDBJ databases">
        <title>Rhodospirillaceae bacterium KN72 isolated from deep sea.</title>
        <authorList>
            <person name="Zhang D.-C."/>
        </authorList>
    </citation>
    <scope>NUCLEOTIDE SEQUENCE [LARGE SCALE GENOMIC DNA]</scope>
    <source>
        <strain evidence="4 5">KN72</strain>
    </source>
</reference>
<dbReference type="GO" id="GO:0003723">
    <property type="term" value="F:RNA binding"/>
    <property type="evidence" value="ECO:0007669"/>
    <property type="project" value="InterPro"/>
</dbReference>
<evidence type="ECO:0000256" key="2">
    <source>
        <dbReference type="ARBA" id="ARBA00022679"/>
    </source>
</evidence>
<dbReference type="InterPro" id="IPR029026">
    <property type="entry name" value="tRNA_m1G_MTases_N"/>
</dbReference>
<dbReference type="PANTHER" id="PTHR43191">
    <property type="entry name" value="RRNA METHYLTRANSFERASE 3"/>
    <property type="match status" value="1"/>
</dbReference>
<keyword evidence="2 4" id="KW-0808">Transferase</keyword>
<dbReference type="EMBL" id="JABBNT010000003">
    <property type="protein sequence ID" value="NMM45180.1"/>
    <property type="molecule type" value="Genomic_DNA"/>
</dbReference>
<evidence type="ECO:0000256" key="1">
    <source>
        <dbReference type="ARBA" id="ARBA00022603"/>
    </source>
</evidence>
<gene>
    <name evidence="4" type="ORF">HH303_11865</name>
</gene>
<evidence type="ECO:0000259" key="3">
    <source>
        <dbReference type="Pfam" id="PF00588"/>
    </source>
</evidence>
<organism evidence="4 5">
    <name type="scientific">Pacificispira spongiicola</name>
    <dbReference type="NCBI Taxonomy" id="2729598"/>
    <lineage>
        <taxon>Bacteria</taxon>
        <taxon>Pseudomonadati</taxon>
        <taxon>Pseudomonadota</taxon>
        <taxon>Alphaproteobacteria</taxon>
        <taxon>Rhodospirillales</taxon>
        <taxon>Rhodospirillaceae</taxon>
        <taxon>Pacificispira</taxon>
    </lineage>
</organism>
<dbReference type="InterPro" id="IPR029028">
    <property type="entry name" value="Alpha/beta_knot_MTases"/>
</dbReference>
<accession>A0A7Y0E0W6</accession>
<evidence type="ECO:0000313" key="4">
    <source>
        <dbReference type="EMBL" id="NMM45180.1"/>
    </source>
</evidence>
<feature type="domain" description="tRNA/rRNA methyltransferase SpoU type" evidence="3">
    <location>
        <begin position="11"/>
        <end position="141"/>
    </location>
</feature>
<dbReference type="Gene3D" id="3.40.1280.10">
    <property type="match status" value="1"/>
</dbReference>
<dbReference type="RefSeq" id="WP_169625540.1">
    <property type="nucleotide sequence ID" value="NZ_JABBNT010000003.1"/>
</dbReference>